<accession>A0ABT7DXC4</accession>
<proteinExistence type="predicted"/>
<dbReference type="PANTHER" id="PTHR38834">
    <property type="entry name" value="PERIPLASMIC SUBSTRATE BINDING PROTEIN FAMILY 3"/>
    <property type="match status" value="1"/>
</dbReference>
<dbReference type="InterPro" id="IPR001638">
    <property type="entry name" value="Solute-binding_3/MltF_N"/>
</dbReference>
<comment type="caution">
    <text evidence="3">The sequence shown here is derived from an EMBL/GenBank/DDBJ whole genome shotgun (WGS) entry which is preliminary data.</text>
</comment>
<feature type="domain" description="Solute-binding protein family 3/N-terminal" evidence="2">
    <location>
        <begin position="29"/>
        <end position="236"/>
    </location>
</feature>
<evidence type="ECO:0000259" key="2">
    <source>
        <dbReference type="Pfam" id="PF00497"/>
    </source>
</evidence>
<gene>
    <name evidence="3" type="ORF">PZA18_11540</name>
</gene>
<evidence type="ECO:0000256" key="1">
    <source>
        <dbReference type="SAM" id="SignalP"/>
    </source>
</evidence>
<feature type="chain" id="PRO_5046587495" evidence="1">
    <location>
        <begin position="20"/>
        <end position="243"/>
    </location>
</feature>
<dbReference type="RefSeq" id="WP_284100995.1">
    <property type="nucleotide sequence ID" value="NZ_JARRAF010000011.1"/>
</dbReference>
<sequence>MPKLQTVFACTTLLWGVCAASPLLVTLNTEDSPPFNMLVDGKIVGIAADKVRLMMEKTGIRYQIDLLPWRRAYEMALTQKLTCVFATTRTKEREPLFKWIGPLASTDWVLYGKAERKISLRSLEDARAYVIGTYNGDIRDNYFRSKGYRVDTAPDDNLNPGKLMAGRIDLWASGRYEGAQLLARRGLAGDIMPLLSFNHADLYLACNLEAPDSLIRQMENALNTLIQDGTSARIDRLYDHRSP</sequence>
<dbReference type="SUPFAM" id="SSF53850">
    <property type="entry name" value="Periplasmic binding protein-like II"/>
    <property type="match status" value="1"/>
</dbReference>
<dbReference type="PANTHER" id="PTHR38834:SF3">
    <property type="entry name" value="SOLUTE-BINDING PROTEIN FAMILY 3_N-TERMINAL DOMAIN-CONTAINING PROTEIN"/>
    <property type="match status" value="1"/>
</dbReference>
<dbReference type="EMBL" id="JARRAF010000011">
    <property type="protein sequence ID" value="MDK2124685.1"/>
    <property type="molecule type" value="Genomic_DNA"/>
</dbReference>
<evidence type="ECO:0000313" key="3">
    <source>
        <dbReference type="EMBL" id="MDK2124685.1"/>
    </source>
</evidence>
<protein>
    <submittedName>
        <fullName evidence="3">ABC transporter substrate-binding protein</fullName>
    </submittedName>
</protein>
<reference evidence="3" key="1">
    <citation type="submission" date="2023-03" db="EMBL/GenBank/DDBJ databases">
        <title>Chitinimonas shenzhenensis gen. nov., sp. nov., a novel member of family Burkholderiaceae isolated from activated sludge collected in Shen Zhen, China.</title>
        <authorList>
            <person name="Wang X."/>
        </authorList>
    </citation>
    <scope>NUCLEOTIDE SEQUENCE</scope>
    <source>
        <strain evidence="3">DQS-5</strain>
    </source>
</reference>
<feature type="signal peptide" evidence="1">
    <location>
        <begin position="1"/>
        <end position="19"/>
    </location>
</feature>
<dbReference type="Gene3D" id="3.40.190.10">
    <property type="entry name" value="Periplasmic binding protein-like II"/>
    <property type="match status" value="2"/>
</dbReference>
<organism evidence="3 4">
    <name type="scientific">Parachitinimonas caeni</name>
    <dbReference type="NCBI Taxonomy" id="3031301"/>
    <lineage>
        <taxon>Bacteria</taxon>
        <taxon>Pseudomonadati</taxon>
        <taxon>Pseudomonadota</taxon>
        <taxon>Betaproteobacteria</taxon>
        <taxon>Neisseriales</taxon>
        <taxon>Chitinibacteraceae</taxon>
        <taxon>Parachitinimonas</taxon>
    </lineage>
</organism>
<keyword evidence="1" id="KW-0732">Signal</keyword>
<name>A0ABT7DXC4_9NEIS</name>
<dbReference type="Pfam" id="PF00497">
    <property type="entry name" value="SBP_bac_3"/>
    <property type="match status" value="1"/>
</dbReference>
<keyword evidence="4" id="KW-1185">Reference proteome</keyword>
<evidence type="ECO:0000313" key="4">
    <source>
        <dbReference type="Proteomes" id="UP001172778"/>
    </source>
</evidence>
<dbReference type="Proteomes" id="UP001172778">
    <property type="component" value="Unassembled WGS sequence"/>
</dbReference>